<gene>
    <name evidence="2" type="ORF">AALP_AAs41097U000400</name>
</gene>
<dbReference type="AlphaFoldDB" id="A0A087G0U9"/>
<evidence type="ECO:0000313" key="2">
    <source>
        <dbReference type="EMBL" id="KFK23501.1"/>
    </source>
</evidence>
<evidence type="ECO:0008006" key="4">
    <source>
        <dbReference type="Google" id="ProtNLM"/>
    </source>
</evidence>
<evidence type="ECO:0000256" key="1">
    <source>
        <dbReference type="SAM" id="SignalP"/>
    </source>
</evidence>
<accession>A0A087G0U9</accession>
<reference evidence="3" key="1">
    <citation type="journal article" date="2015" name="Nat. Plants">
        <title>Genome expansion of Arabis alpina linked with retrotransposition and reduced symmetric DNA methylation.</title>
        <authorList>
            <person name="Willing E.M."/>
            <person name="Rawat V."/>
            <person name="Mandakova T."/>
            <person name="Maumus F."/>
            <person name="James G.V."/>
            <person name="Nordstroem K.J."/>
            <person name="Becker C."/>
            <person name="Warthmann N."/>
            <person name="Chica C."/>
            <person name="Szarzynska B."/>
            <person name="Zytnicki M."/>
            <person name="Albani M.C."/>
            <person name="Kiefer C."/>
            <person name="Bergonzi S."/>
            <person name="Castaings L."/>
            <person name="Mateos J.L."/>
            <person name="Berns M.C."/>
            <person name="Bujdoso N."/>
            <person name="Piofczyk T."/>
            <person name="de Lorenzo L."/>
            <person name="Barrero-Sicilia C."/>
            <person name="Mateos I."/>
            <person name="Piednoel M."/>
            <person name="Hagmann J."/>
            <person name="Chen-Min-Tao R."/>
            <person name="Iglesias-Fernandez R."/>
            <person name="Schuster S.C."/>
            <person name="Alonso-Blanco C."/>
            <person name="Roudier F."/>
            <person name="Carbonero P."/>
            <person name="Paz-Ares J."/>
            <person name="Davis S.J."/>
            <person name="Pecinka A."/>
            <person name="Quesneville H."/>
            <person name="Colot V."/>
            <person name="Lysak M.A."/>
            <person name="Weigel D."/>
            <person name="Coupland G."/>
            <person name="Schneeberger K."/>
        </authorList>
    </citation>
    <scope>NUCLEOTIDE SEQUENCE [LARGE SCALE GENOMIC DNA]</scope>
    <source>
        <strain evidence="3">cv. Pajares</strain>
    </source>
</reference>
<dbReference type="OrthoDB" id="1094825at2759"/>
<feature type="signal peptide" evidence="1">
    <location>
        <begin position="1"/>
        <end position="22"/>
    </location>
</feature>
<keyword evidence="3" id="KW-1185">Reference proteome</keyword>
<name>A0A087G0U9_ARAAL</name>
<dbReference type="Proteomes" id="UP000029120">
    <property type="component" value="Unassembled WGS sequence"/>
</dbReference>
<feature type="chain" id="PRO_5001821531" description="Extensin domain-containing protein" evidence="1">
    <location>
        <begin position="23"/>
        <end position="70"/>
    </location>
</feature>
<feature type="non-terminal residue" evidence="2">
    <location>
        <position position="70"/>
    </location>
</feature>
<dbReference type="Gramene" id="KFK23501">
    <property type="protein sequence ID" value="KFK23501"/>
    <property type="gene ID" value="AALP_AAs41097U000400"/>
</dbReference>
<dbReference type="EMBL" id="KL978428">
    <property type="protein sequence ID" value="KFK23501.1"/>
    <property type="molecule type" value="Genomic_DNA"/>
</dbReference>
<proteinExistence type="predicted"/>
<protein>
    <recommendedName>
        <fullName evidence="4">Extensin domain-containing protein</fullName>
    </recommendedName>
</protein>
<organism evidence="2 3">
    <name type="scientific">Arabis alpina</name>
    <name type="common">Alpine rock-cress</name>
    <dbReference type="NCBI Taxonomy" id="50452"/>
    <lineage>
        <taxon>Eukaryota</taxon>
        <taxon>Viridiplantae</taxon>
        <taxon>Streptophyta</taxon>
        <taxon>Embryophyta</taxon>
        <taxon>Tracheophyta</taxon>
        <taxon>Spermatophyta</taxon>
        <taxon>Magnoliopsida</taxon>
        <taxon>eudicotyledons</taxon>
        <taxon>Gunneridae</taxon>
        <taxon>Pentapetalae</taxon>
        <taxon>rosids</taxon>
        <taxon>malvids</taxon>
        <taxon>Brassicales</taxon>
        <taxon>Brassicaceae</taxon>
        <taxon>Arabideae</taxon>
        <taxon>Arabis</taxon>
    </lineage>
</organism>
<evidence type="ECO:0000313" key="3">
    <source>
        <dbReference type="Proteomes" id="UP000029120"/>
    </source>
</evidence>
<sequence>MAITRASFAICLLLSLATIATAEYYTPSSPPVYKSPPVYTKPTLPPPVYTPPVYKPTLSPPVYTKPTIPP</sequence>
<keyword evidence="1" id="KW-0732">Signal</keyword>